<name>K8DY77_9FIRM</name>
<dbReference type="Pfam" id="PF18019">
    <property type="entry name" value="Cas3_HD"/>
    <property type="match status" value="1"/>
</dbReference>
<dbReference type="PROSITE" id="PS51643">
    <property type="entry name" value="HD_CAS3"/>
    <property type="match status" value="1"/>
</dbReference>
<dbReference type="PANTHER" id="PTHR47959">
    <property type="entry name" value="ATP-DEPENDENT RNA HELICASE RHLE-RELATED"/>
    <property type="match status" value="1"/>
</dbReference>
<evidence type="ECO:0000256" key="4">
    <source>
        <dbReference type="ARBA" id="ARBA00022723"/>
    </source>
</evidence>
<sequence>MIQEYAKPCAGERGTYTYHVSECYRLWEEIFQSRAVALACFCNSINISLKEFQEKSKKAVLFHDAGKLLPTFQQQMQRLVEKQAPDPALHFRHELASALLLFAMEWKTLKNNETLIPYEILAVLGHHKPLQPDWQSFEREKICQESPGLDEKAIQRIVQVAETYGLCCDLDITATVKRFTFAKWPTLLLENGLGERLQPTTLGNIPASERRKLRLAYALTKGLLMTCDWLASAKSEDQLPINHKMTSAVLRKKLKEKVEQEGRKYEKRPFHRACEEVQGNILAIAPTGAGKTEAALLWATNGEPSKIIFLMPTMVTSNSLYERMCKHYFEEKECGLIHSGADTYFAQQDKFDQDNTVNDFRLALYQFRAFMPPVMVATVDQMLTSGFNIGSWCQKEWALVGSRVIFDEIHAYQSYTLGLITAAIEKIKLLGGTVCLMSATMPAFLREHFQSLLEVSAPIVAEELMQRQKCHWKYRETPINEMAGEIEDYLRQGKKVALIFNTVRAAQEAYREWRKILGKERVLCYHSQFIMRDRQDKETALLMKDEKGRPNNYDLVITTQVIEVSLDISFDVMYSECAPLDSLIQRAGRCNRYNADGDYYFIVFPASEIAVKYVYKGAKAVLEKTAQIVRQNQKRLSEDELGQMLEYVYDGYKLGADNTEYQEGYRLYDEIATSIDSKGFIFDLSISEETVTRKFEDYLKVNIIPQIFYGEVEKLWAERKYYLLRLYEVPISEYRRRKLKSVDNPMQLPIYEAPYTQEEGVLDSEDDFPTRLL</sequence>
<reference evidence="12 13" key="1">
    <citation type="journal article" date="2013" name="Genome Announc.">
        <title>Genome Sequence of the Sulfate-Reducing Bacterium Desulfotomaculum hydrothermale Lam5(T).</title>
        <authorList>
            <person name="Amin O."/>
            <person name="Fardeau M.L."/>
            <person name="Valette O."/>
            <person name="Hirschler-Rea A."/>
            <person name="Barbe V."/>
            <person name="Medigue C."/>
            <person name="Vacherie B."/>
            <person name="Ollivier B."/>
            <person name="Bertin P.N."/>
            <person name="Dolla A."/>
        </authorList>
    </citation>
    <scope>NUCLEOTIDE SEQUENCE [LARGE SCALE GENOMIC DNA]</scope>
    <source>
        <strain evidence="13">Lam5 / DSM 18033</strain>
    </source>
</reference>
<comment type="similarity">
    <text evidence="2">In the central section; belongs to the CRISPR-associated helicase Cas3 family.</text>
</comment>
<keyword evidence="13" id="KW-1185">Reference proteome</keyword>
<dbReference type="GO" id="GO:0046872">
    <property type="term" value="F:metal ion binding"/>
    <property type="evidence" value="ECO:0007669"/>
    <property type="project" value="UniProtKB-KW"/>
</dbReference>
<comment type="similarity">
    <text evidence="10">Belongs to the DEAD box helicase family.</text>
</comment>
<keyword evidence="4" id="KW-0479">Metal-binding</keyword>
<evidence type="ECO:0000313" key="12">
    <source>
        <dbReference type="EMBL" id="CCO07752.1"/>
    </source>
</evidence>
<dbReference type="InterPro" id="IPR027417">
    <property type="entry name" value="P-loop_NTPase"/>
</dbReference>
<dbReference type="SMART" id="SM00490">
    <property type="entry name" value="HELICc"/>
    <property type="match status" value="1"/>
</dbReference>
<dbReference type="GO" id="GO:0003676">
    <property type="term" value="F:nucleic acid binding"/>
    <property type="evidence" value="ECO:0007669"/>
    <property type="project" value="InterPro"/>
</dbReference>
<feature type="domain" description="HD Cas3-type" evidence="11">
    <location>
        <begin position="9"/>
        <end position="230"/>
    </location>
</feature>
<evidence type="ECO:0000256" key="6">
    <source>
        <dbReference type="ARBA" id="ARBA00022801"/>
    </source>
</evidence>
<dbReference type="SUPFAM" id="SSF52540">
    <property type="entry name" value="P-loop containing nucleoside triphosphate hydrolases"/>
    <property type="match status" value="1"/>
</dbReference>
<protein>
    <submittedName>
        <fullName evidence="12">CRISPR-associated helicase Cas3</fullName>
    </submittedName>
</protein>
<evidence type="ECO:0000256" key="2">
    <source>
        <dbReference type="ARBA" id="ARBA00009046"/>
    </source>
</evidence>
<evidence type="ECO:0000259" key="11">
    <source>
        <dbReference type="PROSITE" id="PS51643"/>
    </source>
</evidence>
<dbReference type="SMART" id="SM00487">
    <property type="entry name" value="DEXDc"/>
    <property type="match status" value="1"/>
</dbReference>
<keyword evidence="9" id="KW-0051">Antiviral defense</keyword>
<evidence type="ECO:0000256" key="5">
    <source>
        <dbReference type="ARBA" id="ARBA00022741"/>
    </source>
</evidence>
<dbReference type="CDD" id="cd09641">
    <property type="entry name" value="Cas3''_I"/>
    <property type="match status" value="1"/>
</dbReference>
<dbReference type="InterPro" id="IPR006474">
    <property type="entry name" value="Helicase_Cas3_CRISPR-ass_core"/>
</dbReference>
<dbReference type="RefSeq" id="WP_008410781.1">
    <property type="nucleotide sequence ID" value="NZ_CAOS01000006.1"/>
</dbReference>
<dbReference type="GO" id="GO:0016787">
    <property type="term" value="F:hydrolase activity"/>
    <property type="evidence" value="ECO:0007669"/>
    <property type="project" value="UniProtKB-KW"/>
</dbReference>
<dbReference type="EMBL" id="CAOS01000006">
    <property type="protein sequence ID" value="CCO07752.1"/>
    <property type="molecule type" value="Genomic_DNA"/>
</dbReference>
<keyword evidence="8" id="KW-0067">ATP-binding</keyword>
<evidence type="ECO:0000313" key="13">
    <source>
        <dbReference type="Proteomes" id="UP000009315"/>
    </source>
</evidence>
<dbReference type="STRING" id="1121428.DESHY_140006"/>
<keyword evidence="6" id="KW-0378">Hydrolase</keyword>
<comment type="caution">
    <text evidence="12">The sequence shown here is derived from an EMBL/GenBank/DDBJ whole genome shotgun (WGS) entry which is preliminary data.</text>
</comment>
<dbReference type="eggNOG" id="COG1203">
    <property type="taxonomic scope" value="Bacteria"/>
</dbReference>
<dbReference type="InterPro" id="IPR054712">
    <property type="entry name" value="Cas3-like_dom"/>
</dbReference>
<dbReference type="GO" id="GO:0005524">
    <property type="term" value="F:ATP binding"/>
    <property type="evidence" value="ECO:0007669"/>
    <property type="project" value="UniProtKB-KW"/>
</dbReference>
<keyword evidence="5" id="KW-0547">Nucleotide-binding</keyword>
<dbReference type="GO" id="GO:0051607">
    <property type="term" value="P:defense response to virus"/>
    <property type="evidence" value="ECO:0007669"/>
    <property type="project" value="UniProtKB-KW"/>
</dbReference>
<dbReference type="Pfam" id="PF00270">
    <property type="entry name" value="DEAD"/>
    <property type="match status" value="1"/>
</dbReference>
<dbReference type="GO" id="GO:0003724">
    <property type="term" value="F:RNA helicase activity"/>
    <property type="evidence" value="ECO:0007669"/>
    <property type="project" value="TreeGrafter"/>
</dbReference>
<dbReference type="InterPro" id="IPR050079">
    <property type="entry name" value="DEAD_box_RNA_helicase"/>
</dbReference>
<dbReference type="InterPro" id="IPR011545">
    <property type="entry name" value="DEAD/DEAH_box_helicase_dom"/>
</dbReference>
<dbReference type="InterPro" id="IPR006483">
    <property type="entry name" value="CRISPR-assoc_Cas3_HD"/>
</dbReference>
<dbReference type="NCBIfam" id="TIGR01587">
    <property type="entry name" value="cas3_core"/>
    <property type="match status" value="1"/>
</dbReference>
<proteinExistence type="inferred from homology"/>
<evidence type="ECO:0000256" key="8">
    <source>
        <dbReference type="ARBA" id="ARBA00022840"/>
    </source>
</evidence>
<dbReference type="Gene3D" id="3.40.50.300">
    <property type="entry name" value="P-loop containing nucleotide triphosphate hydrolases"/>
    <property type="match status" value="2"/>
</dbReference>
<keyword evidence="3" id="KW-0540">Nuclease</keyword>
<dbReference type="InterPro" id="IPR001650">
    <property type="entry name" value="Helicase_C-like"/>
</dbReference>
<dbReference type="PANTHER" id="PTHR47959:SF16">
    <property type="entry name" value="CRISPR-ASSOCIATED NUCLEASE_HELICASE CAS3-RELATED"/>
    <property type="match status" value="1"/>
</dbReference>
<dbReference type="Pfam" id="PF22590">
    <property type="entry name" value="Cas3-like_C_2"/>
    <property type="match status" value="1"/>
</dbReference>
<comment type="similarity">
    <text evidence="1">In the N-terminal section; belongs to the CRISPR-associated nuclease Cas3-HD family.</text>
</comment>
<evidence type="ECO:0000256" key="7">
    <source>
        <dbReference type="ARBA" id="ARBA00022806"/>
    </source>
</evidence>
<dbReference type="Proteomes" id="UP000009315">
    <property type="component" value="Unassembled WGS sequence"/>
</dbReference>
<dbReference type="Gene3D" id="1.10.3210.30">
    <property type="match status" value="1"/>
</dbReference>
<dbReference type="InterPro" id="IPR014001">
    <property type="entry name" value="Helicase_ATP-bd"/>
</dbReference>
<evidence type="ECO:0000256" key="3">
    <source>
        <dbReference type="ARBA" id="ARBA00022722"/>
    </source>
</evidence>
<dbReference type="NCBIfam" id="TIGR01596">
    <property type="entry name" value="cas3_HD"/>
    <property type="match status" value="1"/>
</dbReference>
<keyword evidence="7" id="KW-0347">Helicase</keyword>
<dbReference type="InterPro" id="IPR038257">
    <property type="entry name" value="CRISPR-assoc_Cas3_HD_sf"/>
</dbReference>
<gene>
    <name evidence="12" type="ORF">DESHY_140006</name>
</gene>
<organism evidence="12 13">
    <name type="scientific">Desulforamulus hydrothermalis Lam5 = DSM 18033</name>
    <dbReference type="NCBI Taxonomy" id="1121428"/>
    <lineage>
        <taxon>Bacteria</taxon>
        <taxon>Bacillati</taxon>
        <taxon>Bacillota</taxon>
        <taxon>Clostridia</taxon>
        <taxon>Eubacteriales</taxon>
        <taxon>Peptococcaceae</taxon>
        <taxon>Desulforamulus</taxon>
    </lineage>
</organism>
<accession>K8DY77</accession>
<dbReference type="GO" id="GO:0005829">
    <property type="term" value="C:cytosol"/>
    <property type="evidence" value="ECO:0007669"/>
    <property type="project" value="TreeGrafter"/>
</dbReference>
<dbReference type="GO" id="GO:0004518">
    <property type="term" value="F:nuclease activity"/>
    <property type="evidence" value="ECO:0007669"/>
    <property type="project" value="UniProtKB-KW"/>
</dbReference>
<evidence type="ECO:0000256" key="10">
    <source>
        <dbReference type="ARBA" id="ARBA00038437"/>
    </source>
</evidence>
<evidence type="ECO:0000256" key="1">
    <source>
        <dbReference type="ARBA" id="ARBA00006847"/>
    </source>
</evidence>
<evidence type="ECO:0000256" key="9">
    <source>
        <dbReference type="ARBA" id="ARBA00023118"/>
    </source>
</evidence>
<dbReference type="AlphaFoldDB" id="K8DY77"/>